<evidence type="ECO:0000256" key="2">
    <source>
        <dbReference type="ARBA" id="ARBA00017823"/>
    </source>
</evidence>
<dbReference type="Proteomes" id="UP000031938">
    <property type="component" value="Unassembled WGS sequence"/>
</dbReference>
<evidence type="ECO:0000256" key="7">
    <source>
        <dbReference type="SAM" id="MobiDB-lite"/>
    </source>
</evidence>
<comment type="caution">
    <text evidence="9">The sequence shown here is derived from an EMBL/GenBank/DDBJ whole genome shotgun (WGS) entry which is preliminary data.</text>
</comment>
<keyword evidence="3" id="KW-0678">Repressor</keyword>
<dbReference type="InterPro" id="IPR035890">
    <property type="entry name" value="Anti-sigma-28_factor_FlgM_sf"/>
</dbReference>
<evidence type="ECO:0000256" key="4">
    <source>
        <dbReference type="ARBA" id="ARBA00022795"/>
    </source>
</evidence>
<dbReference type="NCBIfam" id="TIGR03824">
    <property type="entry name" value="FlgM_jcvi"/>
    <property type="match status" value="1"/>
</dbReference>
<evidence type="ECO:0000256" key="1">
    <source>
        <dbReference type="ARBA" id="ARBA00005322"/>
    </source>
</evidence>
<organism evidence="9 10">
    <name type="scientific">Jeotgalibacillus soli</name>
    <dbReference type="NCBI Taxonomy" id="889306"/>
    <lineage>
        <taxon>Bacteria</taxon>
        <taxon>Bacillati</taxon>
        <taxon>Bacillota</taxon>
        <taxon>Bacilli</taxon>
        <taxon>Bacillales</taxon>
        <taxon>Caryophanaceae</taxon>
        <taxon>Jeotgalibacillus</taxon>
    </lineage>
</organism>
<name>A0A0C2VZW5_9BACL</name>
<protein>
    <recommendedName>
        <fullName evidence="2">Negative regulator of flagellin synthesis</fullName>
    </recommendedName>
</protein>
<keyword evidence="6" id="KW-0804">Transcription</keyword>
<dbReference type="AlphaFoldDB" id="A0A0C2VZW5"/>
<dbReference type="SUPFAM" id="SSF101498">
    <property type="entry name" value="Anti-sigma factor FlgM"/>
    <property type="match status" value="1"/>
</dbReference>
<dbReference type="EMBL" id="JXRP01000009">
    <property type="protein sequence ID" value="KIL49911.1"/>
    <property type="molecule type" value="Genomic_DNA"/>
</dbReference>
<proteinExistence type="inferred from homology"/>
<comment type="similarity">
    <text evidence="1">Belongs to the FlgM family.</text>
</comment>
<dbReference type="Pfam" id="PF04316">
    <property type="entry name" value="FlgM"/>
    <property type="match status" value="1"/>
</dbReference>
<dbReference type="InterPro" id="IPR031316">
    <property type="entry name" value="FlgM_C"/>
</dbReference>
<dbReference type="PATRIC" id="fig|889306.3.peg.1388"/>
<evidence type="ECO:0000256" key="6">
    <source>
        <dbReference type="ARBA" id="ARBA00023163"/>
    </source>
</evidence>
<accession>A0A0C2VZW5</accession>
<evidence type="ECO:0000313" key="10">
    <source>
        <dbReference type="Proteomes" id="UP000031938"/>
    </source>
</evidence>
<dbReference type="RefSeq" id="WP_041087197.1">
    <property type="nucleotide sequence ID" value="NZ_JXRP01000009.1"/>
</dbReference>
<reference evidence="9 10" key="1">
    <citation type="submission" date="2015-01" db="EMBL/GenBank/DDBJ databases">
        <title>Genome sequencing of Jeotgalibacillus soli.</title>
        <authorList>
            <person name="Goh K.M."/>
            <person name="Chan K.-G."/>
            <person name="Yaakop A.S."/>
            <person name="Ee R."/>
            <person name="Gan H.M."/>
            <person name="Chan C.S."/>
        </authorList>
    </citation>
    <scope>NUCLEOTIDE SEQUENCE [LARGE SCALE GENOMIC DNA]</scope>
    <source>
        <strain evidence="9 10">P9</strain>
    </source>
</reference>
<dbReference type="InterPro" id="IPR007412">
    <property type="entry name" value="FlgM"/>
</dbReference>
<evidence type="ECO:0000259" key="8">
    <source>
        <dbReference type="Pfam" id="PF04316"/>
    </source>
</evidence>
<keyword evidence="4" id="KW-1005">Bacterial flagellum biogenesis</keyword>
<keyword evidence="5" id="KW-0805">Transcription regulation</keyword>
<feature type="compositionally biased region" description="Basic and acidic residues" evidence="7">
    <location>
        <begin position="19"/>
        <end position="35"/>
    </location>
</feature>
<dbReference type="GO" id="GO:0045892">
    <property type="term" value="P:negative regulation of DNA-templated transcription"/>
    <property type="evidence" value="ECO:0007669"/>
    <property type="project" value="InterPro"/>
</dbReference>
<feature type="domain" description="Anti-sigma-28 factor FlgM C-terminal" evidence="8">
    <location>
        <begin position="33"/>
        <end position="81"/>
    </location>
</feature>
<keyword evidence="10" id="KW-1185">Reference proteome</keyword>
<gene>
    <name evidence="9" type="ORF">KP78_13790</name>
</gene>
<dbReference type="GO" id="GO:0044781">
    <property type="term" value="P:bacterial-type flagellum organization"/>
    <property type="evidence" value="ECO:0007669"/>
    <property type="project" value="UniProtKB-KW"/>
</dbReference>
<dbReference type="STRING" id="889306.KP78_13790"/>
<feature type="compositionally biased region" description="Low complexity" evidence="7">
    <location>
        <begin position="1"/>
        <end position="15"/>
    </location>
</feature>
<feature type="region of interest" description="Disordered" evidence="7">
    <location>
        <begin position="1"/>
        <end position="35"/>
    </location>
</feature>
<sequence length="87" mass="10123">MKINPFNNPNINPYNRQQKKAELAEQQKNRVSDKVEISSAAKEMQDGSRIQMERQARIDQLKVDVESGNYKVDSKKVAEDLFKHYRG</sequence>
<dbReference type="OrthoDB" id="2991036at2"/>
<evidence type="ECO:0000256" key="3">
    <source>
        <dbReference type="ARBA" id="ARBA00022491"/>
    </source>
</evidence>
<evidence type="ECO:0000256" key="5">
    <source>
        <dbReference type="ARBA" id="ARBA00023015"/>
    </source>
</evidence>
<evidence type="ECO:0000313" key="9">
    <source>
        <dbReference type="EMBL" id="KIL49911.1"/>
    </source>
</evidence>